<evidence type="ECO:0008006" key="3">
    <source>
        <dbReference type="Google" id="ProtNLM"/>
    </source>
</evidence>
<dbReference type="InterPro" id="IPR032675">
    <property type="entry name" value="LRR_dom_sf"/>
</dbReference>
<dbReference type="Proteomes" id="UP001165122">
    <property type="component" value="Unassembled WGS sequence"/>
</dbReference>
<evidence type="ECO:0000313" key="1">
    <source>
        <dbReference type="EMBL" id="GMI03387.1"/>
    </source>
</evidence>
<dbReference type="Gene3D" id="3.80.10.10">
    <property type="entry name" value="Ribonuclease Inhibitor"/>
    <property type="match status" value="1"/>
</dbReference>
<sequence>MTIPESLQTLGRYVFGGCSKIVPSSIDVNDEHNDDDVTSEVVAHLRSKMSLNALLSGNNFLNTDDFRRLIVPFLPNDVLLAIGQASKPWSRVADGFISAGVASGKMIVNGGEDADDIAAWSRQGRRTLATRSVILLNATRVGNNAFAYGVNLVEFEIPEGVTIIGQCAFYDCRRLANVKFPHSLVTIRTNAFNNCLALTTVDLLHTNLQVVGNNAFAGCRELKEFWIPDSLVSVGTDVFFRCGKLVPQKAAQILGLPDIGRRVEDNSEIITFLRSLQIEK</sequence>
<gene>
    <name evidence="1" type="ORF">TrLO_g3000</name>
</gene>
<dbReference type="PANTHER" id="PTHR45661:SF3">
    <property type="entry name" value="IG-LIKE DOMAIN-CONTAINING PROTEIN"/>
    <property type="match status" value="1"/>
</dbReference>
<dbReference type="EMBL" id="BRXW01000057">
    <property type="protein sequence ID" value="GMI03387.1"/>
    <property type="molecule type" value="Genomic_DNA"/>
</dbReference>
<dbReference type="Pfam" id="PF13306">
    <property type="entry name" value="LRR_5"/>
    <property type="match status" value="1"/>
</dbReference>
<dbReference type="AlphaFoldDB" id="A0A9W7C7Q1"/>
<keyword evidence="2" id="KW-1185">Reference proteome</keyword>
<name>A0A9W7C7Q1_9STRA</name>
<dbReference type="InterPro" id="IPR053139">
    <property type="entry name" value="Surface_bspA-like"/>
</dbReference>
<dbReference type="InterPro" id="IPR026906">
    <property type="entry name" value="LRR_5"/>
</dbReference>
<accession>A0A9W7C7Q1</accession>
<reference evidence="2" key="1">
    <citation type="journal article" date="2023" name="Commun. Biol.">
        <title>Genome analysis of Parmales, the sister group of diatoms, reveals the evolutionary specialization of diatoms from phago-mixotrophs to photoautotrophs.</title>
        <authorList>
            <person name="Ban H."/>
            <person name="Sato S."/>
            <person name="Yoshikawa S."/>
            <person name="Yamada K."/>
            <person name="Nakamura Y."/>
            <person name="Ichinomiya M."/>
            <person name="Sato N."/>
            <person name="Blanc-Mathieu R."/>
            <person name="Endo H."/>
            <person name="Kuwata A."/>
            <person name="Ogata H."/>
        </authorList>
    </citation>
    <scope>NUCLEOTIDE SEQUENCE [LARGE SCALE GENOMIC DNA]</scope>
    <source>
        <strain evidence="2">NIES 3700</strain>
    </source>
</reference>
<evidence type="ECO:0000313" key="2">
    <source>
        <dbReference type="Proteomes" id="UP001165122"/>
    </source>
</evidence>
<dbReference type="SUPFAM" id="SSF52058">
    <property type="entry name" value="L domain-like"/>
    <property type="match status" value="1"/>
</dbReference>
<organism evidence="1 2">
    <name type="scientific">Triparma laevis f. longispina</name>
    <dbReference type="NCBI Taxonomy" id="1714387"/>
    <lineage>
        <taxon>Eukaryota</taxon>
        <taxon>Sar</taxon>
        <taxon>Stramenopiles</taxon>
        <taxon>Ochrophyta</taxon>
        <taxon>Bolidophyceae</taxon>
        <taxon>Parmales</taxon>
        <taxon>Triparmaceae</taxon>
        <taxon>Triparma</taxon>
    </lineage>
</organism>
<dbReference type="PANTHER" id="PTHR45661">
    <property type="entry name" value="SURFACE ANTIGEN"/>
    <property type="match status" value="1"/>
</dbReference>
<comment type="caution">
    <text evidence="1">The sequence shown here is derived from an EMBL/GenBank/DDBJ whole genome shotgun (WGS) entry which is preliminary data.</text>
</comment>
<protein>
    <recommendedName>
        <fullName evidence="3">Leucine-rich repeat domain-containing protein</fullName>
    </recommendedName>
</protein>
<dbReference type="OrthoDB" id="415426at2759"/>
<proteinExistence type="predicted"/>